<accession>A0A8S4E134</accession>
<keyword evidence="4 9" id="KW-0805">Transcription regulation</keyword>
<evidence type="ECO:0000256" key="7">
    <source>
        <dbReference type="ARBA" id="ARBA00023242"/>
    </source>
</evidence>
<dbReference type="InterPro" id="IPR055113">
    <property type="entry name" value="Med14_RM2"/>
</dbReference>
<evidence type="ECO:0000256" key="6">
    <source>
        <dbReference type="ARBA" id="ARBA00023163"/>
    </source>
</evidence>
<comment type="subcellular location">
    <subcellularLocation>
        <location evidence="1 9">Nucleus</location>
    </subcellularLocation>
</comment>
<dbReference type="GO" id="GO:0016592">
    <property type="term" value="C:mediator complex"/>
    <property type="evidence" value="ECO:0007669"/>
    <property type="project" value="UniProtKB-UniRule"/>
</dbReference>
<dbReference type="Proteomes" id="UP000653454">
    <property type="component" value="Unassembled WGS sequence"/>
</dbReference>
<evidence type="ECO:0000259" key="12">
    <source>
        <dbReference type="Pfam" id="PF25065"/>
    </source>
</evidence>
<keyword evidence="14" id="KW-1185">Reference proteome</keyword>
<dbReference type="EMBL" id="CAJHNJ030000010">
    <property type="protein sequence ID" value="CAG9108189.1"/>
    <property type="molecule type" value="Genomic_DNA"/>
</dbReference>
<sequence>MVPVAIEGCAQGSEGGGPRGGSISLAFLIDFIVQRTYDELTVLAELLPRKTDMERKIEIYKFSARTRQLFVRLLALVKWASSATKVDRSAHIMNFLDKQALLFVETADVLARVARETLVHARLPTFHMAAAVEVLTLGTYSRLPAVVRERLVPPPSLTPAEKRSTLRALAHVVRQRLTTASLPNDVRNLKVENGRATFTVGQDFSVSLTVMGDAPNLPWRLLDIAILVQDNETGEGKPLVHSSQLNWLRGVAQARLAAAGLSGALAALRFFCRSLSLELLYTQTLRLCRDRLSKHLQVDRYTPGQRLQVSYWRELGCELGYRLIIGAEGDNLCAWHVPALAGGERVAAALSPHAPSMERLLAHTVHVRSRQRLADLKLLLNELGVECTVGGWPCVLACSVAAPCLRAEQLLVSVGAHAGRLRARVPAYPHAPRMQELATALNAADTNVIKGLLTQLSQDTLVYDTRTTTAGVGGGRLRARVPAYPHAPRMQELAAALSAADTTVIKGLLTQLRFWLVARRCEKTLQHLPASVCEHLPFLPGPDHPLQQLSPHRLYVTLHRHTDHILVVEMKEVAAGTSATSSNSANTSSAWSVALTFHLGAAVRCTADECEGGGGAAGAGGVVRGAGGARAFLRLTSLVELDAFTLTHPPFTPIDTPGMQPGKRKLGGHSLRAARGRQPAYFLPELAHVVAAADERVPTVNLAQEVGPITAPERHASTNQSAPPARERISFESIRHLTFYSDSDINPTIRNVNGGSIIL</sequence>
<name>A0A8S4E134_PLUXY</name>
<feature type="domain" description="Mediator complex subunit MED14 N-terminal" evidence="10">
    <location>
        <begin position="23"/>
        <end position="211"/>
    </location>
</feature>
<evidence type="ECO:0000259" key="10">
    <source>
        <dbReference type="Pfam" id="PF08638"/>
    </source>
</evidence>
<evidence type="ECO:0000256" key="1">
    <source>
        <dbReference type="ARBA" id="ARBA00004123"/>
    </source>
</evidence>
<evidence type="ECO:0000259" key="11">
    <source>
        <dbReference type="Pfam" id="PF22981"/>
    </source>
</evidence>
<evidence type="ECO:0000313" key="14">
    <source>
        <dbReference type="Proteomes" id="UP000653454"/>
    </source>
</evidence>
<dbReference type="AlphaFoldDB" id="A0A8S4E134"/>
<evidence type="ECO:0000256" key="2">
    <source>
        <dbReference type="ARBA" id="ARBA00007813"/>
    </source>
</evidence>
<dbReference type="PANTHER" id="PTHR12809">
    <property type="entry name" value="MEDIATOR COMPLEX SUBUNIT"/>
    <property type="match status" value="1"/>
</dbReference>
<evidence type="ECO:0000256" key="3">
    <source>
        <dbReference type="ARBA" id="ARBA00019619"/>
    </source>
</evidence>
<dbReference type="InterPro" id="IPR013947">
    <property type="entry name" value="Mediator_Med14"/>
</dbReference>
<reference evidence="13" key="1">
    <citation type="submission" date="2020-11" db="EMBL/GenBank/DDBJ databases">
        <authorList>
            <person name="Whiteford S."/>
        </authorList>
    </citation>
    <scope>NUCLEOTIDE SEQUENCE</scope>
</reference>
<comment type="similarity">
    <text evidence="2 9">Belongs to the Mediator complex subunit 14 family.</text>
</comment>
<dbReference type="InterPro" id="IPR056879">
    <property type="entry name" value="RM3_Med14"/>
</dbReference>
<dbReference type="GO" id="GO:0070847">
    <property type="term" value="C:core mediator complex"/>
    <property type="evidence" value="ECO:0007669"/>
    <property type="project" value="TreeGrafter"/>
</dbReference>
<keyword evidence="6 9" id="KW-0804">Transcription</keyword>
<keyword evidence="7 9" id="KW-0539">Nucleus</keyword>
<dbReference type="Pfam" id="PF08638">
    <property type="entry name" value="Med14"/>
    <property type="match status" value="1"/>
</dbReference>
<protein>
    <recommendedName>
        <fullName evidence="3 9">Mediator of RNA polymerase II transcription subunit 14</fullName>
    </recommendedName>
    <alternativeName>
        <fullName evidence="8 9">Mediator complex subunit 14</fullName>
    </alternativeName>
</protein>
<dbReference type="InterPro" id="IPR055122">
    <property type="entry name" value="Med14_N"/>
</dbReference>
<evidence type="ECO:0000313" key="13">
    <source>
        <dbReference type="EMBL" id="CAG9108189.1"/>
    </source>
</evidence>
<comment type="subunit">
    <text evidence="9">Component of the Mediator complex.</text>
</comment>
<feature type="domain" description="Mediator of RNA polymerase II transcription subunit 14 RM3" evidence="12">
    <location>
        <begin position="474"/>
        <end position="521"/>
    </location>
</feature>
<comment type="caution">
    <text evidence="13">The sequence shown here is derived from an EMBL/GenBank/DDBJ whole genome shotgun (WGS) entry which is preliminary data.</text>
</comment>
<keyword evidence="5 9" id="KW-0010">Activator</keyword>
<dbReference type="GO" id="GO:0003712">
    <property type="term" value="F:transcription coregulator activity"/>
    <property type="evidence" value="ECO:0007669"/>
    <property type="project" value="UniProtKB-UniRule"/>
</dbReference>
<evidence type="ECO:0000256" key="5">
    <source>
        <dbReference type="ARBA" id="ARBA00023159"/>
    </source>
</evidence>
<feature type="domain" description="Mediator of RNA polymerase II transcription subunit 14 RM3" evidence="12">
    <location>
        <begin position="358"/>
        <end position="456"/>
    </location>
</feature>
<evidence type="ECO:0000256" key="4">
    <source>
        <dbReference type="ARBA" id="ARBA00023015"/>
    </source>
</evidence>
<organism evidence="13 14">
    <name type="scientific">Plutella xylostella</name>
    <name type="common">Diamondback moth</name>
    <name type="synonym">Plutella maculipennis</name>
    <dbReference type="NCBI Taxonomy" id="51655"/>
    <lineage>
        <taxon>Eukaryota</taxon>
        <taxon>Metazoa</taxon>
        <taxon>Ecdysozoa</taxon>
        <taxon>Arthropoda</taxon>
        <taxon>Hexapoda</taxon>
        <taxon>Insecta</taxon>
        <taxon>Pterygota</taxon>
        <taxon>Neoptera</taxon>
        <taxon>Endopterygota</taxon>
        <taxon>Lepidoptera</taxon>
        <taxon>Glossata</taxon>
        <taxon>Ditrysia</taxon>
        <taxon>Yponomeutoidea</taxon>
        <taxon>Plutellidae</taxon>
        <taxon>Plutella</taxon>
    </lineage>
</organism>
<dbReference type="PANTHER" id="PTHR12809:SF2">
    <property type="entry name" value="MEDIATOR OF RNA POLYMERASE II TRANSCRIPTION SUBUNIT 14"/>
    <property type="match status" value="1"/>
</dbReference>
<gene>
    <name evidence="13" type="ORF">PLXY2_LOCUS3772</name>
</gene>
<evidence type="ECO:0000256" key="8">
    <source>
        <dbReference type="ARBA" id="ARBA00032007"/>
    </source>
</evidence>
<dbReference type="GO" id="GO:0006357">
    <property type="term" value="P:regulation of transcription by RNA polymerase II"/>
    <property type="evidence" value="ECO:0007669"/>
    <property type="project" value="InterPro"/>
</dbReference>
<dbReference type="Pfam" id="PF22981">
    <property type="entry name" value="RM2_Med14"/>
    <property type="match status" value="1"/>
</dbReference>
<dbReference type="Pfam" id="PF25065">
    <property type="entry name" value="RM3_Med14"/>
    <property type="match status" value="2"/>
</dbReference>
<evidence type="ECO:0000256" key="9">
    <source>
        <dbReference type="RuleBase" id="RU365082"/>
    </source>
</evidence>
<feature type="domain" description="Mediator of RNA polymerase II transcription subunit 14 RM2" evidence="11">
    <location>
        <begin position="288"/>
        <end position="341"/>
    </location>
</feature>
<comment type="function">
    <text evidence="9">Component of the Mediator complex, a coactivator involved in the regulated transcription of nearly all RNA polymerase II-dependent genes. Mediator functions as a bridge to convey information from gene-specific regulatory proteins to the basal RNA polymerase II transcription machinery. Mediator is recruited to promoters by direct interactions with regulatory proteins and serves as a scaffold for the assembly of a functional preinitiation complex with RNA polymerase II and the general transcription factors.</text>
</comment>
<proteinExistence type="inferred from homology"/>